<feature type="compositionally biased region" description="Basic and acidic residues" evidence="1">
    <location>
        <begin position="547"/>
        <end position="557"/>
    </location>
</feature>
<reference evidence="2" key="1">
    <citation type="submission" date="2019-08" db="EMBL/GenBank/DDBJ databases">
        <title>The genome of the North American firefly Photinus pyralis.</title>
        <authorList>
            <consortium name="Photinus pyralis genome working group"/>
            <person name="Fallon T.R."/>
            <person name="Sander Lower S.E."/>
            <person name="Weng J.-K."/>
        </authorList>
    </citation>
    <scope>NUCLEOTIDE SEQUENCE</scope>
    <source>
        <strain evidence="2">TRF0915ILg1</strain>
        <tissue evidence="2">Whole body</tissue>
    </source>
</reference>
<feature type="compositionally biased region" description="Polar residues" evidence="1">
    <location>
        <begin position="628"/>
        <end position="637"/>
    </location>
</feature>
<dbReference type="PANTHER" id="PTHR10773:SF19">
    <property type="match status" value="1"/>
</dbReference>
<name>A0A8K0GHQ8_IGNLU</name>
<feature type="compositionally biased region" description="Polar residues" evidence="1">
    <location>
        <begin position="35"/>
        <end position="46"/>
    </location>
</feature>
<feature type="compositionally biased region" description="Basic and acidic residues" evidence="1">
    <location>
        <begin position="19"/>
        <end position="34"/>
    </location>
</feature>
<organism evidence="2 3">
    <name type="scientific">Ignelater luminosus</name>
    <name type="common">Cucubano</name>
    <name type="synonym">Pyrophorus luminosus</name>
    <dbReference type="NCBI Taxonomy" id="2038154"/>
    <lineage>
        <taxon>Eukaryota</taxon>
        <taxon>Metazoa</taxon>
        <taxon>Ecdysozoa</taxon>
        <taxon>Arthropoda</taxon>
        <taxon>Hexapoda</taxon>
        <taxon>Insecta</taxon>
        <taxon>Pterygota</taxon>
        <taxon>Neoptera</taxon>
        <taxon>Endopterygota</taxon>
        <taxon>Coleoptera</taxon>
        <taxon>Polyphaga</taxon>
        <taxon>Elateriformia</taxon>
        <taxon>Elateroidea</taxon>
        <taxon>Elateridae</taxon>
        <taxon>Agrypninae</taxon>
        <taxon>Pyrophorini</taxon>
        <taxon>Ignelater</taxon>
    </lineage>
</organism>
<feature type="region of interest" description="Disordered" evidence="1">
    <location>
        <begin position="64"/>
        <end position="89"/>
    </location>
</feature>
<comment type="caution">
    <text evidence="2">The sequence shown here is derived from an EMBL/GenBank/DDBJ whole genome shotgun (WGS) entry which is preliminary data.</text>
</comment>
<dbReference type="AlphaFoldDB" id="A0A8K0GHQ8"/>
<dbReference type="PANTHER" id="PTHR10773">
    <property type="entry name" value="DNA-DIRECTED RNA POLYMERASES I, II, AND III SUBUNIT RPABC2"/>
    <property type="match status" value="1"/>
</dbReference>
<gene>
    <name evidence="2" type="ORF">ILUMI_07737</name>
</gene>
<feature type="region of interest" description="Disordered" evidence="1">
    <location>
        <begin position="531"/>
        <end position="557"/>
    </location>
</feature>
<feature type="region of interest" description="Disordered" evidence="1">
    <location>
        <begin position="1"/>
        <end position="51"/>
    </location>
</feature>
<dbReference type="OrthoDB" id="6735555at2759"/>
<keyword evidence="3" id="KW-1185">Reference proteome</keyword>
<evidence type="ECO:0000256" key="1">
    <source>
        <dbReference type="SAM" id="MobiDB-lite"/>
    </source>
</evidence>
<dbReference type="EMBL" id="VTPC01003500">
    <property type="protein sequence ID" value="KAF2898438.1"/>
    <property type="molecule type" value="Genomic_DNA"/>
</dbReference>
<dbReference type="Proteomes" id="UP000801492">
    <property type="component" value="Unassembled WGS sequence"/>
</dbReference>
<evidence type="ECO:0000313" key="3">
    <source>
        <dbReference type="Proteomes" id="UP000801492"/>
    </source>
</evidence>
<evidence type="ECO:0000313" key="2">
    <source>
        <dbReference type="EMBL" id="KAF2898438.1"/>
    </source>
</evidence>
<accession>A0A8K0GHQ8</accession>
<sequence>MEELDANDDPYSFDGYDSDVDKEYLPSDLEERHTNQIVSISTSSGDTQEETVEESVSRQAEVNLNERANTKKGVVGPVNRSRKRKRDSNTWACNVRKKTQQWRRIHIFQKKVSTSKENRKFKRLCKKMPLQCSQKISDTQRKEIYREYYALSTEAKIASLKGKEKTRIMKIQEGNHYCRARTQREYMESTLNIKKMYELYVKFATEKQFKPKKDGCDVCVLNKLCTEEERLTDEDKNHILEKNAAREERQKDREGKAAVLTFDLQNVLTCQKAEISKFFYKSKLSVYNLTAHLSIIKQVYCALWSEHLTGRKGNRLTSALYKILKNVIEDHPNLEEIILCSDSCVSHNRNSIMSFAVQSFLKLHPNLRKIAMTYSTPGHSCEQEVNSVYSSIERVLCKAEYYSPLSLIRLLLKVNRRLPYKIIQMRAEYFKDFYSLDSTFNYNNVPFSKIVFLECTQSSYNVSYKTSFIQEEFLSANLRTHQSRANAEHDIFLTCPAISKETNNNLPSNKVSTLQFMLKWMPKNDQDYYNTLLPKTNNTSTKGKKKSNQEASRDVRVHSQAFKYQSNEYREFPVVYDANQCDLEEKDTFGTSISHFDTNLRSCPIKKIMEYTSKRGISISKEDESHPNQKSVTFPQE</sequence>
<proteinExistence type="predicted"/>
<protein>
    <submittedName>
        <fullName evidence="2">Uncharacterized protein</fullName>
    </submittedName>
</protein>
<feature type="region of interest" description="Disordered" evidence="1">
    <location>
        <begin position="617"/>
        <end position="637"/>
    </location>
</feature>